<proteinExistence type="predicted"/>
<sequence length="113" mass="12483">MYPVNRLPYGMLDVRCLGDRSPDNVYCSELKWARSALDIEAGVVTALAVIPPSEAGVGCPRYRAYCLLVFLRGRAWGRLVARRMQIMGPARQLALASYSMKVDVLCVATSDQT</sequence>
<comment type="caution">
    <text evidence="1">The sequence shown here is derived from an EMBL/GenBank/DDBJ whole genome shotgun (WGS) entry which is preliminary data.</text>
</comment>
<evidence type="ECO:0000313" key="1">
    <source>
        <dbReference type="EMBL" id="KAJ8871044.1"/>
    </source>
</evidence>
<reference evidence="1 2" key="1">
    <citation type="submission" date="2023-02" db="EMBL/GenBank/DDBJ databases">
        <title>LHISI_Scaffold_Assembly.</title>
        <authorList>
            <person name="Stuart O.P."/>
            <person name="Cleave R."/>
            <person name="Magrath M.J.L."/>
            <person name="Mikheyev A.S."/>
        </authorList>
    </citation>
    <scope>NUCLEOTIDE SEQUENCE [LARGE SCALE GENOMIC DNA]</scope>
    <source>
        <strain evidence="1">Daus_M_001</strain>
        <tissue evidence="1">Leg muscle</tissue>
    </source>
</reference>
<dbReference type="Proteomes" id="UP001159363">
    <property type="component" value="Chromosome 11"/>
</dbReference>
<dbReference type="EMBL" id="JARBHB010000012">
    <property type="protein sequence ID" value="KAJ8871044.1"/>
    <property type="molecule type" value="Genomic_DNA"/>
</dbReference>
<protein>
    <submittedName>
        <fullName evidence="1">Uncharacterized protein</fullName>
    </submittedName>
</protein>
<evidence type="ECO:0000313" key="2">
    <source>
        <dbReference type="Proteomes" id="UP001159363"/>
    </source>
</evidence>
<keyword evidence="2" id="KW-1185">Reference proteome</keyword>
<organism evidence="1 2">
    <name type="scientific">Dryococelus australis</name>
    <dbReference type="NCBI Taxonomy" id="614101"/>
    <lineage>
        <taxon>Eukaryota</taxon>
        <taxon>Metazoa</taxon>
        <taxon>Ecdysozoa</taxon>
        <taxon>Arthropoda</taxon>
        <taxon>Hexapoda</taxon>
        <taxon>Insecta</taxon>
        <taxon>Pterygota</taxon>
        <taxon>Neoptera</taxon>
        <taxon>Polyneoptera</taxon>
        <taxon>Phasmatodea</taxon>
        <taxon>Verophasmatodea</taxon>
        <taxon>Anareolatae</taxon>
        <taxon>Phasmatidae</taxon>
        <taxon>Eurycanthinae</taxon>
        <taxon>Dryococelus</taxon>
    </lineage>
</organism>
<name>A0ABQ9GF73_9NEOP</name>
<accession>A0ABQ9GF73</accession>
<gene>
    <name evidence="1" type="ORF">PR048_027348</name>
</gene>